<feature type="domain" description="F-box" evidence="1">
    <location>
        <begin position="1"/>
        <end position="46"/>
    </location>
</feature>
<name>A0A1D8NMA5_YARLL</name>
<dbReference type="AlphaFoldDB" id="A0A1D8NMA5"/>
<dbReference type="VEuPathDB" id="FungiDB:YALI1_F09833g"/>
<protein>
    <recommendedName>
        <fullName evidence="1">F-box domain-containing protein</fullName>
    </recommendedName>
</protein>
<dbReference type="Pfam" id="PF12937">
    <property type="entry name" value="F-box-like"/>
    <property type="match status" value="1"/>
</dbReference>
<dbReference type="InterPro" id="IPR001810">
    <property type="entry name" value="F-box_dom"/>
</dbReference>
<dbReference type="GO" id="GO:0003677">
    <property type="term" value="F:DNA binding"/>
    <property type="evidence" value="ECO:0007669"/>
    <property type="project" value="InterPro"/>
</dbReference>
<gene>
    <name evidence="2" type="ORF">YALI1_F09833g</name>
</gene>
<dbReference type="InterPro" id="IPR032698">
    <property type="entry name" value="SirB1_N"/>
</dbReference>
<dbReference type="KEGG" id="yli:2908516"/>
<dbReference type="EMBL" id="CP017558">
    <property type="protein sequence ID" value="AOW06770.1"/>
    <property type="molecule type" value="Genomic_DNA"/>
</dbReference>
<dbReference type="GeneID" id="2908516"/>
<evidence type="ECO:0000259" key="1">
    <source>
        <dbReference type="PROSITE" id="PS50181"/>
    </source>
</evidence>
<dbReference type="InterPro" id="IPR011722">
    <property type="entry name" value="Hemimethylated_DNA-bd_dom"/>
</dbReference>
<dbReference type="Pfam" id="PF08755">
    <property type="entry name" value="YccV-like"/>
    <property type="match status" value="1"/>
</dbReference>
<dbReference type="SUPFAM" id="SSF81383">
    <property type="entry name" value="F-box domain"/>
    <property type="match status" value="1"/>
</dbReference>
<dbReference type="SUPFAM" id="SSF141255">
    <property type="entry name" value="YccV-like"/>
    <property type="match status" value="1"/>
</dbReference>
<dbReference type="Pfam" id="PF13369">
    <property type="entry name" value="Transglut_core2"/>
    <property type="match status" value="1"/>
</dbReference>
<dbReference type="Gene3D" id="1.20.1280.50">
    <property type="match status" value="1"/>
</dbReference>
<dbReference type="Proteomes" id="UP000182444">
    <property type="component" value="Chromosome 1F"/>
</dbReference>
<proteinExistence type="predicted"/>
<dbReference type="PANTHER" id="PTHR31350:SF21">
    <property type="entry name" value="F-BOX ONLY PROTEIN 21"/>
    <property type="match status" value="1"/>
</dbReference>
<dbReference type="PANTHER" id="PTHR31350">
    <property type="entry name" value="SI:DKEY-261L7.2"/>
    <property type="match status" value="1"/>
</dbReference>
<evidence type="ECO:0000313" key="2">
    <source>
        <dbReference type="EMBL" id="AOW06770.1"/>
    </source>
</evidence>
<dbReference type="PROSITE" id="PS50181">
    <property type="entry name" value="FBOX"/>
    <property type="match status" value="1"/>
</dbReference>
<dbReference type="InterPro" id="IPR036047">
    <property type="entry name" value="F-box-like_dom_sf"/>
</dbReference>
<accession>A0A1D8NMA5</accession>
<evidence type="ECO:0000313" key="3">
    <source>
        <dbReference type="Proteomes" id="UP000182444"/>
    </source>
</evidence>
<dbReference type="InterPro" id="IPR036623">
    <property type="entry name" value="Hemimethylated_DNA-bd_sf"/>
</dbReference>
<dbReference type="VEuPathDB" id="FungiDB:YALI0_F06666g"/>
<dbReference type="SMART" id="SM00992">
    <property type="entry name" value="YccV-like"/>
    <property type="match status" value="1"/>
</dbReference>
<organism evidence="2 3">
    <name type="scientific">Yarrowia lipolytica</name>
    <name type="common">Candida lipolytica</name>
    <dbReference type="NCBI Taxonomy" id="4952"/>
    <lineage>
        <taxon>Eukaryota</taxon>
        <taxon>Fungi</taxon>
        <taxon>Dikarya</taxon>
        <taxon>Ascomycota</taxon>
        <taxon>Saccharomycotina</taxon>
        <taxon>Dipodascomycetes</taxon>
        <taxon>Dipodascales</taxon>
        <taxon>Dipodascales incertae sedis</taxon>
        <taxon>Yarrowia</taxon>
    </lineage>
</organism>
<dbReference type="RefSeq" id="XP_505090.3">
    <property type="nucleotide sequence ID" value="XM_505090.3"/>
</dbReference>
<sequence length="546" mass="62745">MLQAIPYELALTILHHLDHLSDLLAVYNTCQRLRQVACDETLWKPHLNKRYKAENRPEATGEYRDEMLRRLNTESVILNVLERIPDSSASEWMNLFKMAFNLGKMCVYPLTQVAQTHDNICARWTAMQLLHSMKHCAGITRLTSVNSKQLMKGSDVTHVFAMFHCFTDSYLGHNLAENCDRVDFPDLQGITTSDQEPTRVLLEQLLAANADLCGVPPRNTFTADFRSLSNHYIHDILHKDHVYGIPLTRAIIFCKYCSDYGLEAHPLLFPAEVLVRVNDKGTGSRFFVVDVYRRNRILTHSEVLALVPENEDVGAPTLRDTLVRSMMNLQASLEVNVRRGVPSPTECYYLMYTLMAAFMPQHMDSTRKTQLQVFLRKYYPLDVLVMLKDINRVFATDSTEVTLLEQLDPVLRTVKSRDSHSKHVNLYVGQVVHHTRLDLYGIVVSWFVNSETAYEETAQIPNREIDVGMEESEAYYQVVVDGVGEKRVFAESNLVVVDETSGLDIMDTFSHLHGLCLMFRGWNKEEYRFEMTEVMKRCYPGDAKHF</sequence>
<reference evidence="2 3" key="1">
    <citation type="journal article" date="2016" name="PLoS ONE">
        <title>Sequence Assembly of Yarrowia lipolytica Strain W29/CLIB89 Shows Transposable Element Diversity.</title>
        <authorList>
            <person name="Magnan C."/>
            <person name="Yu J."/>
            <person name="Chang I."/>
            <person name="Jahn E."/>
            <person name="Kanomata Y."/>
            <person name="Wu J."/>
            <person name="Zeller M."/>
            <person name="Oakes M."/>
            <person name="Baldi P."/>
            <person name="Sandmeyer S."/>
        </authorList>
    </citation>
    <scope>NUCLEOTIDE SEQUENCE [LARGE SCALE GENOMIC DNA]</scope>
    <source>
        <strain evidence="3">CLIB89(W29)</strain>
    </source>
</reference>